<keyword evidence="2" id="KW-0479">Metal-binding</keyword>
<gene>
    <name evidence="6" type="ORF">M0638_06180</name>
</gene>
<dbReference type="GO" id="GO:0051537">
    <property type="term" value="F:2 iron, 2 sulfur cluster binding"/>
    <property type="evidence" value="ECO:0007669"/>
    <property type="project" value="UniProtKB-KW"/>
</dbReference>
<proteinExistence type="predicted"/>
<evidence type="ECO:0000259" key="5">
    <source>
        <dbReference type="PROSITE" id="PS51296"/>
    </source>
</evidence>
<protein>
    <submittedName>
        <fullName evidence="6">Rieske (2Fe-2S) protein</fullName>
    </submittedName>
</protein>
<keyword evidence="4" id="KW-0411">Iron-sulfur</keyword>
<dbReference type="Pfam" id="PF00355">
    <property type="entry name" value="Rieske"/>
    <property type="match status" value="1"/>
</dbReference>
<dbReference type="RefSeq" id="WP_248666085.1">
    <property type="nucleotide sequence ID" value="NZ_JALPRX010000022.1"/>
</dbReference>
<feature type="domain" description="Rieske" evidence="5">
    <location>
        <begin position="10"/>
        <end position="104"/>
    </location>
</feature>
<comment type="caution">
    <text evidence="6">The sequence shown here is derived from an EMBL/GenBank/DDBJ whole genome shotgun (WGS) entry which is preliminary data.</text>
</comment>
<evidence type="ECO:0000256" key="4">
    <source>
        <dbReference type="ARBA" id="ARBA00023014"/>
    </source>
</evidence>
<evidence type="ECO:0000256" key="2">
    <source>
        <dbReference type="ARBA" id="ARBA00022723"/>
    </source>
</evidence>
<evidence type="ECO:0000313" key="6">
    <source>
        <dbReference type="EMBL" id="MCK8783966.1"/>
    </source>
</evidence>
<sequence length="109" mass="11520">MPGDTLTREHVLGNVDEIPVGEGRNFEVAGRTVAVFRNHAGEVFASQADCPHLGGPLADGMLGGSTIMCPLHDRMFDLRTGSVLVGECGITVYPIRKAEDGTLLLSLDG</sequence>
<dbReference type="Gene3D" id="2.102.10.10">
    <property type="entry name" value="Rieske [2Fe-2S] iron-sulphur domain"/>
    <property type="match status" value="1"/>
</dbReference>
<dbReference type="AlphaFoldDB" id="A0A9X1Y5P6"/>
<dbReference type="Proteomes" id="UP001139516">
    <property type="component" value="Unassembled WGS sequence"/>
</dbReference>
<accession>A0A9X1Y5P6</accession>
<evidence type="ECO:0000313" key="7">
    <source>
        <dbReference type="Proteomes" id="UP001139516"/>
    </source>
</evidence>
<dbReference type="SUPFAM" id="SSF50022">
    <property type="entry name" value="ISP domain"/>
    <property type="match status" value="1"/>
</dbReference>
<dbReference type="InterPro" id="IPR036922">
    <property type="entry name" value="Rieske_2Fe-2S_sf"/>
</dbReference>
<dbReference type="GO" id="GO:0046872">
    <property type="term" value="F:metal ion binding"/>
    <property type="evidence" value="ECO:0007669"/>
    <property type="project" value="UniProtKB-KW"/>
</dbReference>
<dbReference type="PANTHER" id="PTHR21496">
    <property type="entry name" value="FERREDOXIN-RELATED"/>
    <property type="match status" value="1"/>
</dbReference>
<organism evidence="6 7">
    <name type="scientific">Roseomonas acroporae</name>
    <dbReference type="NCBI Taxonomy" id="2937791"/>
    <lineage>
        <taxon>Bacteria</taxon>
        <taxon>Pseudomonadati</taxon>
        <taxon>Pseudomonadota</taxon>
        <taxon>Alphaproteobacteria</taxon>
        <taxon>Acetobacterales</taxon>
        <taxon>Roseomonadaceae</taxon>
        <taxon>Roseomonas</taxon>
    </lineage>
</organism>
<evidence type="ECO:0000256" key="1">
    <source>
        <dbReference type="ARBA" id="ARBA00022714"/>
    </source>
</evidence>
<keyword evidence="1" id="KW-0001">2Fe-2S</keyword>
<dbReference type="InterPro" id="IPR017941">
    <property type="entry name" value="Rieske_2Fe-2S"/>
</dbReference>
<keyword evidence="7" id="KW-1185">Reference proteome</keyword>
<keyword evidence="3" id="KW-0408">Iron</keyword>
<dbReference type="PROSITE" id="PS51296">
    <property type="entry name" value="RIESKE"/>
    <property type="match status" value="1"/>
</dbReference>
<dbReference type="PANTHER" id="PTHR21496:SF23">
    <property type="entry name" value="3-PHENYLPROPIONATE_CINNAMIC ACID DIOXYGENASE FERREDOXIN SUBUNIT"/>
    <property type="match status" value="1"/>
</dbReference>
<dbReference type="EMBL" id="JALPRX010000022">
    <property type="protein sequence ID" value="MCK8783966.1"/>
    <property type="molecule type" value="Genomic_DNA"/>
</dbReference>
<name>A0A9X1Y5P6_9PROT</name>
<reference evidence="6" key="1">
    <citation type="submission" date="2022-04" db="EMBL/GenBank/DDBJ databases">
        <title>Roseomonas acroporae sp. nov., isolated from coral Acropora digitifera.</title>
        <authorList>
            <person name="Sun H."/>
        </authorList>
    </citation>
    <scope>NUCLEOTIDE SEQUENCE</scope>
    <source>
        <strain evidence="6">NAR14</strain>
    </source>
</reference>
<evidence type="ECO:0000256" key="3">
    <source>
        <dbReference type="ARBA" id="ARBA00023004"/>
    </source>
</evidence>